<feature type="chain" id="PRO_5042833886" description="Secreted protein" evidence="1">
    <location>
        <begin position="22"/>
        <end position="118"/>
    </location>
</feature>
<sequence>MIRSCVLEFFIFYCWLGTIKWGKDSKTTPQRLVVFAIPSPSVATNCGIRCNFRRLASVFFKGFLFGHSPFHGSRDRPYGSGHQYGPLHEKPVAAMFLRCRSTCSTNVGRDEKRCCSDH</sequence>
<feature type="signal peptide" evidence="1">
    <location>
        <begin position="1"/>
        <end position="21"/>
    </location>
</feature>
<evidence type="ECO:0000313" key="3">
    <source>
        <dbReference type="Proteomes" id="UP001367508"/>
    </source>
</evidence>
<proteinExistence type="predicted"/>
<dbReference type="AlphaFoldDB" id="A0AAN9LD15"/>
<reference evidence="2 3" key="1">
    <citation type="submission" date="2024-01" db="EMBL/GenBank/DDBJ databases">
        <title>The genomes of 5 underutilized Papilionoideae crops provide insights into root nodulation and disease resistanc.</title>
        <authorList>
            <person name="Jiang F."/>
        </authorList>
    </citation>
    <scope>NUCLEOTIDE SEQUENCE [LARGE SCALE GENOMIC DNA]</scope>
    <source>
        <strain evidence="2">LVBAO_FW01</strain>
        <tissue evidence="2">Leaves</tissue>
    </source>
</reference>
<dbReference type="EMBL" id="JAYMYQ010000005">
    <property type="protein sequence ID" value="KAK7331088.1"/>
    <property type="molecule type" value="Genomic_DNA"/>
</dbReference>
<gene>
    <name evidence="2" type="ORF">VNO77_25301</name>
</gene>
<name>A0AAN9LD15_CANGL</name>
<evidence type="ECO:0000256" key="1">
    <source>
        <dbReference type="SAM" id="SignalP"/>
    </source>
</evidence>
<evidence type="ECO:0000313" key="2">
    <source>
        <dbReference type="EMBL" id="KAK7331088.1"/>
    </source>
</evidence>
<accession>A0AAN9LD15</accession>
<evidence type="ECO:0008006" key="4">
    <source>
        <dbReference type="Google" id="ProtNLM"/>
    </source>
</evidence>
<dbReference type="Proteomes" id="UP001367508">
    <property type="component" value="Unassembled WGS sequence"/>
</dbReference>
<comment type="caution">
    <text evidence="2">The sequence shown here is derived from an EMBL/GenBank/DDBJ whole genome shotgun (WGS) entry which is preliminary data.</text>
</comment>
<organism evidence="2 3">
    <name type="scientific">Canavalia gladiata</name>
    <name type="common">Sword bean</name>
    <name type="synonym">Dolichos gladiatus</name>
    <dbReference type="NCBI Taxonomy" id="3824"/>
    <lineage>
        <taxon>Eukaryota</taxon>
        <taxon>Viridiplantae</taxon>
        <taxon>Streptophyta</taxon>
        <taxon>Embryophyta</taxon>
        <taxon>Tracheophyta</taxon>
        <taxon>Spermatophyta</taxon>
        <taxon>Magnoliopsida</taxon>
        <taxon>eudicotyledons</taxon>
        <taxon>Gunneridae</taxon>
        <taxon>Pentapetalae</taxon>
        <taxon>rosids</taxon>
        <taxon>fabids</taxon>
        <taxon>Fabales</taxon>
        <taxon>Fabaceae</taxon>
        <taxon>Papilionoideae</taxon>
        <taxon>50 kb inversion clade</taxon>
        <taxon>NPAAA clade</taxon>
        <taxon>indigoferoid/millettioid clade</taxon>
        <taxon>Phaseoleae</taxon>
        <taxon>Canavalia</taxon>
    </lineage>
</organism>
<keyword evidence="1" id="KW-0732">Signal</keyword>
<keyword evidence="3" id="KW-1185">Reference proteome</keyword>
<protein>
    <recommendedName>
        <fullName evidence="4">Secreted protein</fullName>
    </recommendedName>
</protein>